<evidence type="ECO:0000313" key="2">
    <source>
        <dbReference type="Proteomes" id="UP000789405"/>
    </source>
</evidence>
<evidence type="ECO:0000313" key="1">
    <source>
        <dbReference type="EMBL" id="CAG8799984.1"/>
    </source>
</evidence>
<gene>
    <name evidence="1" type="ORF">DERYTH_LOCUS23172</name>
</gene>
<keyword evidence="2" id="KW-1185">Reference proteome</keyword>
<dbReference type="AlphaFoldDB" id="A0A9N9JYI6"/>
<name>A0A9N9JYI6_9GLOM</name>
<reference evidence="1" key="1">
    <citation type="submission" date="2021-06" db="EMBL/GenBank/DDBJ databases">
        <authorList>
            <person name="Kallberg Y."/>
            <person name="Tangrot J."/>
            <person name="Rosling A."/>
        </authorList>
    </citation>
    <scope>NUCLEOTIDE SEQUENCE</scope>
    <source>
        <strain evidence="1">MA453B</strain>
    </source>
</reference>
<comment type="caution">
    <text evidence="1">The sequence shown here is derived from an EMBL/GenBank/DDBJ whole genome shotgun (WGS) entry which is preliminary data.</text>
</comment>
<accession>A0A9N9JYI6</accession>
<proteinExistence type="predicted"/>
<dbReference type="EMBL" id="CAJVPY010034434">
    <property type="protein sequence ID" value="CAG8799984.1"/>
    <property type="molecule type" value="Genomic_DNA"/>
</dbReference>
<organism evidence="1 2">
    <name type="scientific">Dentiscutata erythropus</name>
    <dbReference type="NCBI Taxonomy" id="1348616"/>
    <lineage>
        <taxon>Eukaryota</taxon>
        <taxon>Fungi</taxon>
        <taxon>Fungi incertae sedis</taxon>
        <taxon>Mucoromycota</taxon>
        <taxon>Glomeromycotina</taxon>
        <taxon>Glomeromycetes</taxon>
        <taxon>Diversisporales</taxon>
        <taxon>Gigasporaceae</taxon>
        <taxon>Dentiscutata</taxon>
    </lineage>
</organism>
<sequence>STTVFPLSELKYYAKCPSISPPSGPILFLKRFKKANPVFWPRASPNAITLILEIFGNMIVNFTIGL</sequence>
<dbReference type="Proteomes" id="UP000789405">
    <property type="component" value="Unassembled WGS sequence"/>
</dbReference>
<feature type="non-terminal residue" evidence="1">
    <location>
        <position position="1"/>
    </location>
</feature>
<protein>
    <submittedName>
        <fullName evidence="1">6725_t:CDS:1</fullName>
    </submittedName>
</protein>